<keyword evidence="2" id="KW-1185">Reference proteome</keyword>
<accession>A0AAD7DBF5</accession>
<evidence type="ECO:0000313" key="2">
    <source>
        <dbReference type="Proteomes" id="UP001221757"/>
    </source>
</evidence>
<dbReference type="EMBL" id="JARKIE010000085">
    <property type="protein sequence ID" value="KAJ7687722.1"/>
    <property type="molecule type" value="Genomic_DNA"/>
</dbReference>
<sequence length="130" mass="13853">MGAPGKPMKIPGSSRTLLKGGWVLPTTYGVWAGAPACMWNVGGSSRMYVKCGRELPHVCGMWAGAPACPALVGGSFRGRWMGPPTKLINNSWEHPGAHKPCPTEAPAQTNIKTRIWWDGWSQAPTGRAVG</sequence>
<reference evidence="1" key="1">
    <citation type="submission" date="2023-03" db="EMBL/GenBank/DDBJ databases">
        <title>Massive genome expansion in bonnet fungi (Mycena s.s.) driven by repeated elements and novel gene families across ecological guilds.</title>
        <authorList>
            <consortium name="Lawrence Berkeley National Laboratory"/>
            <person name="Harder C.B."/>
            <person name="Miyauchi S."/>
            <person name="Viragh M."/>
            <person name="Kuo A."/>
            <person name="Thoen E."/>
            <person name="Andreopoulos B."/>
            <person name="Lu D."/>
            <person name="Skrede I."/>
            <person name="Drula E."/>
            <person name="Henrissat B."/>
            <person name="Morin E."/>
            <person name="Kohler A."/>
            <person name="Barry K."/>
            <person name="LaButti K."/>
            <person name="Morin E."/>
            <person name="Salamov A."/>
            <person name="Lipzen A."/>
            <person name="Mereny Z."/>
            <person name="Hegedus B."/>
            <person name="Baldrian P."/>
            <person name="Stursova M."/>
            <person name="Weitz H."/>
            <person name="Taylor A."/>
            <person name="Grigoriev I.V."/>
            <person name="Nagy L.G."/>
            <person name="Martin F."/>
            <person name="Kauserud H."/>
        </authorList>
    </citation>
    <scope>NUCLEOTIDE SEQUENCE</scope>
    <source>
        <strain evidence="1">CBHHK067</strain>
    </source>
</reference>
<organism evidence="1 2">
    <name type="scientific">Mycena rosella</name>
    <name type="common">Pink bonnet</name>
    <name type="synonym">Agaricus rosellus</name>
    <dbReference type="NCBI Taxonomy" id="1033263"/>
    <lineage>
        <taxon>Eukaryota</taxon>
        <taxon>Fungi</taxon>
        <taxon>Dikarya</taxon>
        <taxon>Basidiomycota</taxon>
        <taxon>Agaricomycotina</taxon>
        <taxon>Agaricomycetes</taxon>
        <taxon>Agaricomycetidae</taxon>
        <taxon>Agaricales</taxon>
        <taxon>Marasmiineae</taxon>
        <taxon>Mycenaceae</taxon>
        <taxon>Mycena</taxon>
    </lineage>
</organism>
<dbReference type="AlphaFoldDB" id="A0AAD7DBF5"/>
<name>A0AAD7DBF5_MYCRO</name>
<evidence type="ECO:0000313" key="1">
    <source>
        <dbReference type="EMBL" id="KAJ7687722.1"/>
    </source>
</evidence>
<gene>
    <name evidence="1" type="ORF">B0H17DRAFT_1136074</name>
</gene>
<protein>
    <submittedName>
        <fullName evidence="1">Uncharacterized protein</fullName>
    </submittedName>
</protein>
<proteinExistence type="predicted"/>
<comment type="caution">
    <text evidence="1">The sequence shown here is derived from an EMBL/GenBank/DDBJ whole genome shotgun (WGS) entry which is preliminary data.</text>
</comment>
<dbReference type="Proteomes" id="UP001221757">
    <property type="component" value="Unassembled WGS sequence"/>
</dbReference>